<evidence type="ECO:0000256" key="2">
    <source>
        <dbReference type="ARBA" id="ARBA00001947"/>
    </source>
</evidence>
<keyword evidence="7" id="KW-0460">Magnesium</keyword>
<comment type="catalytic activity">
    <reaction evidence="9">
        <text>a 5'-end NAD(+)-phospho-ribonucleoside in mRNA + H2O = a 5'-end phospho-adenosine-phospho-ribonucleoside in mRNA + beta-nicotinamide D-ribonucleotide + 2 H(+)</text>
        <dbReference type="Rhea" id="RHEA:60876"/>
        <dbReference type="Rhea" id="RHEA-COMP:15698"/>
        <dbReference type="Rhea" id="RHEA-COMP:15719"/>
        <dbReference type="ChEBI" id="CHEBI:14649"/>
        <dbReference type="ChEBI" id="CHEBI:15377"/>
        <dbReference type="ChEBI" id="CHEBI:15378"/>
        <dbReference type="ChEBI" id="CHEBI:144029"/>
        <dbReference type="ChEBI" id="CHEBI:144051"/>
    </reaction>
    <physiologicalReaction direction="left-to-right" evidence="9">
        <dbReference type="Rhea" id="RHEA:60877"/>
    </physiologicalReaction>
</comment>
<keyword evidence="5" id="KW-0479">Metal-binding</keyword>
<dbReference type="PROSITE" id="PS00893">
    <property type="entry name" value="NUDIX_BOX"/>
    <property type="match status" value="1"/>
</dbReference>
<dbReference type="InterPro" id="IPR049734">
    <property type="entry name" value="NudC-like_C"/>
</dbReference>
<dbReference type="Pfam" id="PF00293">
    <property type="entry name" value="NUDIX"/>
    <property type="match status" value="1"/>
</dbReference>
<dbReference type="CDD" id="cd03429">
    <property type="entry name" value="NUDIX_NADH_pyrophosphatase_Nudt13"/>
    <property type="match status" value="1"/>
</dbReference>
<gene>
    <name evidence="12" type="ORF">HNR50_003064</name>
</gene>
<dbReference type="SUPFAM" id="SSF55811">
    <property type="entry name" value="Nudix"/>
    <property type="match status" value="1"/>
</dbReference>
<dbReference type="InterPro" id="IPR015376">
    <property type="entry name" value="Znr_NADH_PPase"/>
</dbReference>
<evidence type="ECO:0000256" key="1">
    <source>
        <dbReference type="ARBA" id="ARBA00001946"/>
    </source>
</evidence>
<dbReference type="Gene3D" id="3.90.79.20">
    <property type="match status" value="1"/>
</dbReference>
<dbReference type="GO" id="GO:0035529">
    <property type="term" value="F:NADH pyrophosphatase activity"/>
    <property type="evidence" value="ECO:0007669"/>
    <property type="project" value="TreeGrafter"/>
</dbReference>
<evidence type="ECO:0000256" key="8">
    <source>
        <dbReference type="ARBA" id="ARBA00023027"/>
    </source>
</evidence>
<dbReference type="Pfam" id="PF09296">
    <property type="entry name" value="NUDIX-like"/>
    <property type="match status" value="1"/>
</dbReference>
<dbReference type="NCBIfam" id="NF001299">
    <property type="entry name" value="PRK00241.1"/>
    <property type="match status" value="1"/>
</dbReference>
<name>A0A841R7X5_9SPIO</name>
<dbReference type="InterPro" id="IPR020084">
    <property type="entry name" value="NUDIX_hydrolase_CS"/>
</dbReference>
<evidence type="ECO:0000256" key="7">
    <source>
        <dbReference type="ARBA" id="ARBA00022842"/>
    </source>
</evidence>
<dbReference type="InterPro" id="IPR015375">
    <property type="entry name" value="NADH_PPase-like_N"/>
</dbReference>
<dbReference type="Gene3D" id="3.90.79.10">
    <property type="entry name" value="Nucleoside Triphosphate Pyrophosphohydrolase"/>
    <property type="match status" value="1"/>
</dbReference>
<feature type="domain" description="Nudix hydrolase" evidence="11">
    <location>
        <begin position="171"/>
        <end position="294"/>
    </location>
</feature>
<dbReference type="GO" id="GO:0006742">
    <property type="term" value="P:NADP+ catabolic process"/>
    <property type="evidence" value="ECO:0007669"/>
    <property type="project" value="TreeGrafter"/>
</dbReference>
<dbReference type="RefSeq" id="WP_184747634.1">
    <property type="nucleotide sequence ID" value="NZ_JACHGJ010000006.1"/>
</dbReference>
<keyword evidence="8" id="KW-0520">NAD</keyword>
<evidence type="ECO:0000313" key="12">
    <source>
        <dbReference type="EMBL" id="MBB6481384.1"/>
    </source>
</evidence>
<accession>A0A841R7X5</accession>
<sequence>MDNLSKSSFNYLTSSGLDRMPGVRENHDHFTSLTESPEARFLLIKGEENLLREDNAVSPVLLTFKDTGLKTINKEFCYLLGKKDNLVYFALDLDFHGQKINLPEGAAFTHLRKSRIDVKDWTGALIAYANALVSWHRNHRFCGKCGSATETAEMGQARYCSKGTCATPHYPRTDPAVIVVVTRDDKCLLARKAGWPEGMYSIVAGYVDHGESLEDAVVREVFEETGIHVRSTEYHSSQPWPFPYTLMLGYFAEADEGDIVVDHNELEDARWFSREDIIEGLQKGTHKLPSSFSISRKLITEWFNKGNKGSLSSYL</sequence>
<comment type="caution">
    <text evidence="12">The sequence shown here is derived from an EMBL/GenBank/DDBJ whole genome shotgun (WGS) entry which is preliminary data.</text>
</comment>
<dbReference type="GO" id="GO:0046872">
    <property type="term" value="F:metal ion binding"/>
    <property type="evidence" value="ECO:0007669"/>
    <property type="project" value="UniProtKB-KW"/>
</dbReference>
<dbReference type="GO" id="GO:0005829">
    <property type="term" value="C:cytosol"/>
    <property type="evidence" value="ECO:0007669"/>
    <property type="project" value="TreeGrafter"/>
</dbReference>
<dbReference type="AlphaFoldDB" id="A0A841R7X5"/>
<keyword evidence="6 10" id="KW-0378">Hydrolase</keyword>
<dbReference type="InterPro" id="IPR000086">
    <property type="entry name" value="NUDIX_hydrolase_dom"/>
</dbReference>
<proteinExistence type="inferred from homology"/>
<dbReference type="Proteomes" id="UP000587760">
    <property type="component" value="Unassembled WGS sequence"/>
</dbReference>
<dbReference type="PANTHER" id="PTHR42904:SF6">
    <property type="entry name" value="NAD-CAPPED RNA HYDROLASE NUDT12"/>
    <property type="match status" value="1"/>
</dbReference>
<evidence type="ECO:0000256" key="3">
    <source>
        <dbReference type="ARBA" id="ARBA00009595"/>
    </source>
</evidence>
<dbReference type="Pfam" id="PF09297">
    <property type="entry name" value="Zn_ribbon_NUD"/>
    <property type="match status" value="1"/>
</dbReference>
<protein>
    <recommendedName>
        <fullName evidence="4">NAD(+) diphosphatase</fullName>
        <ecNumber evidence="4">3.6.1.22</ecNumber>
    </recommendedName>
</protein>
<dbReference type="InterPro" id="IPR020476">
    <property type="entry name" value="Nudix_hydrolase"/>
</dbReference>
<dbReference type="EC" id="3.6.1.22" evidence="4"/>
<dbReference type="PROSITE" id="PS51462">
    <property type="entry name" value="NUDIX"/>
    <property type="match status" value="1"/>
</dbReference>
<dbReference type="GO" id="GO:0019677">
    <property type="term" value="P:NAD+ catabolic process"/>
    <property type="evidence" value="ECO:0007669"/>
    <property type="project" value="TreeGrafter"/>
</dbReference>
<dbReference type="InterPro" id="IPR015797">
    <property type="entry name" value="NUDIX_hydrolase-like_dom_sf"/>
</dbReference>
<comment type="cofactor">
    <cofactor evidence="1">
        <name>Mg(2+)</name>
        <dbReference type="ChEBI" id="CHEBI:18420"/>
    </cofactor>
</comment>
<evidence type="ECO:0000256" key="6">
    <source>
        <dbReference type="ARBA" id="ARBA00022801"/>
    </source>
</evidence>
<dbReference type="EMBL" id="JACHGJ010000006">
    <property type="protein sequence ID" value="MBB6481384.1"/>
    <property type="molecule type" value="Genomic_DNA"/>
</dbReference>
<dbReference type="PANTHER" id="PTHR42904">
    <property type="entry name" value="NUDIX HYDROLASE, NUDC SUBFAMILY"/>
    <property type="match status" value="1"/>
</dbReference>
<evidence type="ECO:0000259" key="11">
    <source>
        <dbReference type="PROSITE" id="PS51462"/>
    </source>
</evidence>
<evidence type="ECO:0000313" key="13">
    <source>
        <dbReference type="Proteomes" id="UP000587760"/>
    </source>
</evidence>
<organism evidence="12 13">
    <name type="scientific">Spirochaeta isovalerica</name>
    <dbReference type="NCBI Taxonomy" id="150"/>
    <lineage>
        <taxon>Bacteria</taxon>
        <taxon>Pseudomonadati</taxon>
        <taxon>Spirochaetota</taxon>
        <taxon>Spirochaetia</taxon>
        <taxon>Spirochaetales</taxon>
        <taxon>Spirochaetaceae</taxon>
        <taxon>Spirochaeta</taxon>
    </lineage>
</organism>
<dbReference type="InterPro" id="IPR050241">
    <property type="entry name" value="NAD-cap_RNA_hydrolase_NudC"/>
</dbReference>
<dbReference type="PRINTS" id="PR00502">
    <property type="entry name" value="NUDIXFAMILY"/>
</dbReference>
<evidence type="ECO:0000256" key="10">
    <source>
        <dbReference type="RuleBase" id="RU003476"/>
    </source>
</evidence>
<evidence type="ECO:0000256" key="5">
    <source>
        <dbReference type="ARBA" id="ARBA00022723"/>
    </source>
</evidence>
<evidence type="ECO:0000256" key="9">
    <source>
        <dbReference type="ARBA" id="ARBA00023679"/>
    </source>
</evidence>
<comment type="cofactor">
    <cofactor evidence="2">
        <name>Zn(2+)</name>
        <dbReference type="ChEBI" id="CHEBI:29105"/>
    </cofactor>
</comment>
<evidence type="ECO:0000256" key="4">
    <source>
        <dbReference type="ARBA" id="ARBA00012381"/>
    </source>
</evidence>
<comment type="similarity">
    <text evidence="3">Belongs to the Nudix hydrolase family. NudC subfamily.</text>
</comment>
<keyword evidence="13" id="KW-1185">Reference proteome</keyword>
<reference evidence="12 13" key="1">
    <citation type="submission" date="2020-08" db="EMBL/GenBank/DDBJ databases">
        <title>Genomic Encyclopedia of Type Strains, Phase IV (KMG-IV): sequencing the most valuable type-strain genomes for metagenomic binning, comparative biology and taxonomic classification.</title>
        <authorList>
            <person name="Goeker M."/>
        </authorList>
    </citation>
    <scope>NUCLEOTIDE SEQUENCE [LARGE SCALE GENOMIC DNA]</scope>
    <source>
        <strain evidence="12 13">DSM 2461</strain>
    </source>
</reference>